<sequence length="274" mass="30053">MATSSYSRSLVSSVKRLKLSTPTPIPTIHTRCIHHSPKDAATPSPSLPLPASLERSLASLRLPLAVQATYLTPLKRAPTSNLTSADLQLRSYSIRNLEVFADFALRAAYYLHLPAKGPILLPKKVERWTVPRGNFVHKKSQENFERLTLRRWVRIVDGHPETVSVWLAFLRKYQYYGVGMKADVWESGSLEAGRELDVEAKRIEGMMGEGGEMEMFFAGDGSFRRGTEKGKKLVLDQVFKGAGGADGPLGGAGGARNARGRFEKIMPGGGEGSV</sequence>
<organism evidence="9 10">
    <name type="scientific">Zymoseptoria tritici (strain ST99CH_3D7)</name>
    <dbReference type="NCBI Taxonomy" id="1276538"/>
    <lineage>
        <taxon>Eukaryota</taxon>
        <taxon>Fungi</taxon>
        <taxon>Dikarya</taxon>
        <taxon>Ascomycota</taxon>
        <taxon>Pezizomycotina</taxon>
        <taxon>Dothideomycetes</taxon>
        <taxon>Dothideomycetidae</taxon>
        <taxon>Mycosphaerellales</taxon>
        <taxon>Mycosphaerellaceae</taxon>
        <taxon>Zymoseptoria</taxon>
    </lineage>
</organism>
<dbReference type="GO" id="GO:0006412">
    <property type="term" value="P:translation"/>
    <property type="evidence" value="ECO:0007669"/>
    <property type="project" value="InterPro"/>
</dbReference>
<evidence type="ECO:0000256" key="7">
    <source>
        <dbReference type="SAM" id="MobiDB-lite"/>
    </source>
</evidence>
<evidence type="ECO:0000256" key="3">
    <source>
        <dbReference type="ARBA" id="ARBA00023274"/>
    </source>
</evidence>
<dbReference type="InterPro" id="IPR001848">
    <property type="entry name" value="Ribosomal_uS10"/>
</dbReference>
<keyword evidence="2" id="KW-0689">Ribosomal protein</keyword>
<evidence type="ECO:0000256" key="1">
    <source>
        <dbReference type="ARBA" id="ARBA00007102"/>
    </source>
</evidence>
<dbReference type="Gene3D" id="3.30.70.600">
    <property type="entry name" value="Ribosomal protein S10 domain"/>
    <property type="match status" value="1"/>
</dbReference>
<dbReference type="InterPro" id="IPR036838">
    <property type="entry name" value="Ribosomal_uS10_dom_sf"/>
</dbReference>
<evidence type="ECO:0000256" key="2">
    <source>
        <dbReference type="ARBA" id="ARBA00022980"/>
    </source>
</evidence>
<dbReference type="STRING" id="1276538.A0A1X7S0P2"/>
<keyword evidence="3" id="KW-0687">Ribonucleoprotein</keyword>
<evidence type="ECO:0000313" key="10">
    <source>
        <dbReference type="Proteomes" id="UP000215127"/>
    </source>
</evidence>
<evidence type="ECO:0000256" key="5">
    <source>
        <dbReference type="ARBA" id="ARBA00042916"/>
    </source>
</evidence>
<evidence type="ECO:0000256" key="4">
    <source>
        <dbReference type="ARBA" id="ARBA00035261"/>
    </source>
</evidence>
<dbReference type="SMART" id="SM01403">
    <property type="entry name" value="Ribosomal_S10"/>
    <property type="match status" value="1"/>
</dbReference>
<accession>A0A1X7S0P2</accession>
<dbReference type="GO" id="GO:0003735">
    <property type="term" value="F:structural constituent of ribosome"/>
    <property type="evidence" value="ECO:0007669"/>
    <property type="project" value="InterPro"/>
</dbReference>
<protein>
    <recommendedName>
        <fullName evidence="4">Small ribosomal subunit protein uS10m</fullName>
    </recommendedName>
    <alternativeName>
        <fullName evidence="5">37S ribosomal protein S10, mitochondrial</fullName>
    </alternativeName>
    <alternativeName>
        <fullName evidence="6">Mitochondrial ribosomal small subunit protein 10</fullName>
    </alternativeName>
</protein>
<dbReference type="AlphaFoldDB" id="A0A1X7S0P2"/>
<dbReference type="Proteomes" id="UP000215127">
    <property type="component" value="Chromosome 8"/>
</dbReference>
<reference evidence="9 10" key="1">
    <citation type="submission" date="2016-06" db="EMBL/GenBank/DDBJ databases">
        <authorList>
            <person name="Kjaerup R.B."/>
            <person name="Dalgaard T.S."/>
            <person name="Juul-Madsen H.R."/>
        </authorList>
    </citation>
    <scope>NUCLEOTIDE SEQUENCE [LARGE SCALE GENOMIC DNA]</scope>
</reference>
<evidence type="ECO:0000313" key="9">
    <source>
        <dbReference type="EMBL" id="SMQ53252.1"/>
    </source>
</evidence>
<gene>
    <name evidence="9" type="ORF">ZT3D7_G8405</name>
</gene>
<dbReference type="SUPFAM" id="SSF54999">
    <property type="entry name" value="Ribosomal protein S10"/>
    <property type="match status" value="1"/>
</dbReference>
<dbReference type="FunFam" id="3.30.70.600:FF:000003">
    <property type="entry name" value="30S ribosomal protein S10"/>
    <property type="match status" value="1"/>
</dbReference>
<dbReference type="EMBL" id="LT853699">
    <property type="protein sequence ID" value="SMQ53252.1"/>
    <property type="molecule type" value="Genomic_DNA"/>
</dbReference>
<evidence type="ECO:0000259" key="8">
    <source>
        <dbReference type="SMART" id="SM01403"/>
    </source>
</evidence>
<proteinExistence type="inferred from homology"/>
<dbReference type="InterPro" id="IPR027486">
    <property type="entry name" value="Ribosomal_uS10_dom"/>
</dbReference>
<dbReference type="GO" id="GO:1990904">
    <property type="term" value="C:ribonucleoprotein complex"/>
    <property type="evidence" value="ECO:0007669"/>
    <property type="project" value="UniProtKB-KW"/>
</dbReference>
<dbReference type="GO" id="GO:0005840">
    <property type="term" value="C:ribosome"/>
    <property type="evidence" value="ECO:0007669"/>
    <property type="project" value="UniProtKB-KW"/>
</dbReference>
<keyword evidence="10" id="KW-1185">Reference proteome</keyword>
<feature type="domain" description="Small ribosomal subunit protein uS10" evidence="8">
    <location>
        <begin position="86"/>
        <end position="183"/>
    </location>
</feature>
<evidence type="ECO:0000256" key="6">
    <source>
        <dbReference type="ARBA" id="ARBA00078476"/>
    </source>
</evidence>
<name>A0A1X7S0P2_ZYMT9</name>
<dbReference type="HAMAP" id="MF_00508">
    <property type="entry name" value="Ribosomal_uS10"/>
    <property type="match status" value="1"/>
</dbReference>
<comment type="similarity">
    <text evidence="1">Belongs to the universal ribosomal protein uS10 family.</text>
</comment>
<feature type="region of interest" description="Disordered" evidence="7">
    <location>
        <begin position="28"/>
        <end position="47"/>
    </location>
</feature>
<dbReference type="PANTHER" id="PTHR11700">
    <property type="entry name" value="30S RIBOSOMAL PROTEIN S10 FAMILY MEMBER"/>
    <property type="match status" value="1"/>
</dbReference>
<dbReference type="Pfam" id="PF00338">
    <property type="entry name" value="Ribosomal_S10"/>
    <property type="match status" value="1"/>
</dbReference>